<evidence type="ECO:0000313" key="1">
    <source>
        <dbReference type="EMBL" id="CAF4985561.1"/>
    </source>
</evidence>
<gene>
    <name evidence="1" type="ORF">BYL167_LOCUS55014</name>
</gene>
<dbReference type="EMBL" id="CAJOBH010200412">
    <property type="protein sequence ID" value="CAF4985561.1"/>
    <property type="molecule type" value="Genomic_DNA"/>
</dbReference>
<reference evidence="1" key="1">
    <citation type="submission" date="2021-02" db="EMBL/GenBank/DDBJ databases">
        <authorList>
            <person name="Nowell W R."/>
        </authorList>
    </citation>
    <scope>NUCLEOTIDE SEQUENCE</scope>
</reference>
<name>A0A8S3D6U7_9BILA</name>
<proteinExistence type="predicted"/>
<comment type="caution">
    <text evidence="1">The sequence shown here is derived from an EMBL/GenBank/DDBJ whole genome shotgun (WGS) entry which is preliminary data.</text>
</comment>
<feature type="non-terminal residue" evidence="1">
    <location>
        <position position="31"/>
    </location>
</feature>
<dbReference type="Proteomes" id="UP000681967">
    <property type="component" value="Unassembled WGS sequence"/>
</dbReference>
<accession>A0A8S3D6U7</accession>
<sequence>MLTRQGARQLIETEFHRLANIDINFPDRTTI</sequence>
<dbReference type="AlphaFoldDB" id="A0A8S3D6U7"/>
<protein>
    <submittedName>
        <fullName evidence="1">Uncharacterized protein</fullName>
    </submittedName>
</protein>
<organism evidence="1 2">
    <name type="scientific">Rotaria magnacalcarata</name>
    <dbReference type="NCBI Taxonomy" id="392030"/>
    <lineage>
        <taxon>Eukaryota</taxon>
        <taxon>Metazoa</taxon>
        <taxon>Spiralia</taxon>
        <taxon>Gnathifera</taxon>
        <taxon>Rotifera</taxon>
        <taxon>Eurotatoria</taxon>
        <taxon>Bdelloidea</taxon>
        <taxon>Philodinida</taxon>
        <taxon>Philodinidae</taxon>
        <taxon>Rotaria</taxon>
    </lineage>
</organism>
<evidence type="ECO:0000313" key="2">
    <source>
        <dbReference type="Proteomes" id="UP000681967"/>
    </source>
</evidence>